<dbReference type="PANTHER" id="PTHR30531:SF12">
    <property type="entry name" value="FLAGELLAR BIOSYNTHETIC PROTEIN FLHB"/>
    <property type="match status" value="1"/>
</dbReference>
<dbReference type="PANTHER" id="PTHR30531">
    <property type="entry name" value="FLAGELLAR BIOSYNTHETIC PROTEIN FLHB"/>
    <property type="match status" value="1"/>
</dbReference>
<organism evidence="1 2">
    <name type="scientific">Candidatus Aquicultor secundus</name>
    <dbReference type="NCBI Taxonomy" id="1973895"/>
    <lineage>
        <taxon>Bacteria</taxon>
        <taxon>Bacillati</taxon>
        <taxon>Actinomycetota</taxon>
        <taxon>Candidatus Aquicultoria</taxon>
        <taxon>Candidatus Aquicultorales</taxon>
        <taxon>Candidatus Aquicultoraceae</taxon>
        <taxon>Candidatus Aquicultor</taxon>
    </lineage>
</organism>
<dbReference type="Proteomes" id="UP000230956">
    <property type="component" value="Unassembled WGS sequence"/>
</dbReference>
<dbReference type="GO" id="GO:0009306">
    <property type="term" value="P:protein secretion"/>
    <property type="evidence" value="ECO:0007669"/>
    <property type="project" value="InterPro"/>
</dbReference>
<reference evidence="2" key="1">
    <citation type="submission" date="2017-09" db="EMBL/GenBank/DDBJ databases">
        <title>Depth-based differentiation of microbial function through sediment-hosted aquifers and enrichment of novel symbionts in the deep terrestrial subsurface.</title>
        <authorList>
            <person name="Probst A.J."/>
            <person name="Ladd B."/>
            <person name="Jarett J.K."/>
            <person name="Geller-Mcgrath D.E."/>
            <person name="Sieber C.M.K."/>
            <person name="Emerson J.B."/>
            <person name="Anantharaman K."/>
            <person name="Thomas B.C."/>
            <person name="Malmstrom R."/>
            <person name="Stieglmeier M."/>
            <person name="Klingl A."/>
            <person name="Woyke T."/>
            <person name="Ryan C.M."/>
            <person name="Banfield J.F."/>
        </authorList>
    </citation>
    <scope>NUCLEOTIDE SEQUENCE [LARGE SCALE GENOMIC DNA]</scope>
</reference>
<dbReference type="Gene3D" id="3.40.1690.10">
    <property type="entry name" value="secretion proteins EscU"/>
    <property type="match status" value="1"/>
</dbReference>
<protein>
    <submittedName>
        <fullName evidence="1">FhlB domain-containing protein</fullName>
    </submittedName>
</protein>
<dbReference type="InterPro" id="IPR029025">
    <property type="entry name" value="T3SS_substrate_exporter_C"/>
</dbReference>
<dbReference type="Pfam" id="PF01312">
    <property type="entry name" value="Bac_export_2"/>
    <property type="match status" value="1"/>
</dbReference>
<name>A0A2M7TAD6_9ACTN</name>
<dbReference type="EMBL" id="PFNG01000037">
    <property type="protein sequence ID" value="PIZ41918.1"/>
    <property type="molecule type" value="Genomic_DNA"/>
</dbReference>
<proteinExistence type="predicted"/>
<accession>A0A2M7TAD6</accession>
<evidence type="ECO:0000313" key="2">
    <source>
        <dbReference type="Proteomes" id="UP000230956"/>
    </source>
</evidence>
<evidence type="ECO:0000313" key="1">
    <source>
        <dbReference type="EMBL" id="PIZ41918.1"/>
    </source>
</evidence>
<sequence>MQKDKKNEKTNRARKAVALGYDSANDGAPKVLAKGSGHVAERIEKLAKESGVDLYEDAALVEALSAVDIGKEIPEELYRVVAEVLAFIYALDGRLSKAGL</sequence>
<dbReference type="GO" id="GO:0005886">
    <property type="term" value="C:plasma membrane"/>
    <property type="evidence" value="ECO:0007669"/>
    <property type="project" value="TreeGrafter"/>
</dbReference>
<dbReference type="SUPFAM" id="SSF160544">
    <property type="entry name" value="EscU C-terminal domain-like"/>
    <property type="match status" value="1"/>
</dbReference>
<gene>
    <name evidence="1" type="ORF">COY37_01405</name>
</gene>
<dbReference type="AlphaFoldDB" id="A0A2M7TAD6"/>
<dbReference type="RefSeq" id="WP_286677613.1">
    <property type="nucleotide sequence ID" value="NZ_MNXI01000018.1"/>
</dbReference>
<comment type="caution">
    <text evidence="1">The sequence shown here is derived from an EMBL/GenBank/DDBJ whole genome shotgun (WGS) entry which is preliminary data.</text>
</comment>
<dbReference type="InterPro" id="IPR006135">
    <property type="entry name" value="T3SS_substrate_exporter"/>
</dbReference>